<keyword evidence="2" id="KW-1185">Reference proteome</keyword>
<reference evidence="1" key="1">
    <citation type="submission" date="2020-01" db="EMBL/GenBank/DDBJ databases">
        <title>Genome sequence of Kobresia littledalei, the first chromosome-level genome in the family Cyperaceae.</title>
        <authorList>
            <person name="Qu G."/>
        </authorList>
    </citation>
    <scope>NUCLEOTIDE SEQUENCE</scope>
    <source>
        <strain evidence="1">C.B.Clarke</strain>
        <tissue evidence="1">Leaf</tissue>
    </source>
</reference>
<dbReference type="Proteomes" id="UP000623129">
    <property type="component" value="Unassembled WGS sequence"/>
</dbReference>
<sequence length="180" mass="20767">MASACKSVTGCIEAHQPVRATYVNLYKWPESDAEFVRSLAVRKARAKDDYHQCDTDYSCNEKRKHVSSPVAVDSYSCRQIYLRSYTFSKKETTPEKTVKCLRRVRDKVALFPFLHQSDENFDCNSNRSVSSEKTKKKKKKKNKKKECVTAKKLRDASCNVFWQIFHRLLACAASVDVVDH</sequence>
<dbReference type="PANTHER" id="PTHR35304:SF1">
    <property type="entry name" value="OS05G0120300 PROTEIN"/>
    <property type="match status" value="1"/>
</dbReference>
<dbReference type="PANTHER" id="PTHR35304">
    <property type="entry name" value="OS05G0120300 PROTEIN-RELATED"/>
    <property type="match status" value="1"/>
</dbReference>
<evidence type="ECO:0000313" key="1">
    <source>
        <dbReference type="EMBL" id="KAF3334033.1"/>
    </source>
</evidence>
<gene>
    <name evidence="1" type="ORF">FCM35_KLT01724</name>
</gene>
<proteinExistence type="predicted"/>
<dbReference type="OrthoDB" id="749576at2759"/>
<name>A0A833VT26_9POAL</name>
<comment type="caution">
    <text evidence="1">The sequence shown here is derived from an EMBL/GenBank/DDBJ whole genome shotgun (WGS) entry which is preliminary data.</text>
</comment>
<accession>A0A833VT26</accession>
<evidence type="ECO:0000313" key="2">
    <source>
        <dbReference type="Proteomes" id="UP000623129"/>
    </source>
</evidence>
<dbReference type="EMBL" id="SWLB01000010">
    <property type="protein sequence ID" value="KAF3334033.1"/>
    <property type="molecule type" value="Genomic_DNA"/>
</dbReference>
<organism evidence="1 2">
    <name type="scientific">Carex littledalei</name>
    <dbReference type="NCBI Taxonomy" id="544730"/>
    <lineage>
        <taxon>Eukaryota</taxon>
        <taxon>Viridiplantae</taxon>
        <taxon>Streptophyta</taxon>
        <taxon>Embryophyta</taxon>
        <taxon>Tracheophyta</taxon>
        <taxon>Spermatophyta</taxon>
        <taxon>Magnoliopsida</taxon>
        <taxon>Liliopsida</taxon>
        <taxon>Poales</taxon>
        <taxon>Cyperaceae</taxon>
        <taxon>Cyperoideae</taxon>
        <taxon>Cariceae</taxon>
        <taxon>Carex</taxon>
        <taxon>Carex subgen. Euthyceras</taxon>
    </lineage>
</organism>
<protein>
    <submittedName>
        <fullName evidence="1">Uncharacterized protein</fullName>
    </submittedName>
</protein>
<dbReference type="AlphaFoldDB" id="A0A833VT26"/>